<evidence type="ECO:0000256" key="7">
    <source>
        <dbReference type="SAM" id="Phobius"/>
    </source>
</evidence>
<protein>
    <submittedName>
        <fullName evidence="8">Uncharacterized protein</fullName>
    </submittedName>
</protein>
<dbReference type="Proteomes" id="UP000834106">
    <property type="component" value="Chromosome 17"/>
</dbReference>
<organism evidence="8 9">
    <name type="scientific">Fraxinus pennsylvanica</name>
    <dbReference type="NCBI Taxonomy" id="56036"/>
    <lineage>
        <taxon>Eukaryota</taxon>
        <taxon>Viridiplantae</taxon>
        <taxon>Streptophyta</taxon>
        <taxon>Embryophyta</taxon>
        <taxon>Tracheophyta</taxon>
        <taxon>Spermatophyta</taxon>
        <taxon>Magnoliopsida</taxon>
        <taxon>eudicotyledons</taxon>
        <taxon>Gunneridae</taxon>
        <taxon>Pentapetalae</taxon>
        <taxon>asterids</taxon>
        <taxon>lamiids</taxon>
        <taxon>Lamiales</taxon>
        <taxon>Oleaceae</taxon>
        <taxon>Oleeae</taxon>
        <taxon>Fraxinus</taxon>
    </lineage>
</organism>
<name>A0AAD2A1X0_9LAMI</name>
<keyword evidence="5 7" id="KW-0472">Membrane</keyword>
<dbReference type="PANTHER" id="PTHR48063">
    <property type="entry name" value="LRR RECEPTOR-LIKE KINASE"/>
    <property type="match status" value="1"/>
</dbReference>
<accession>A0AAD2A1X0</accession>
<keyword evidence="3" id="KW-0732">Signal</keyword>
<evidence type="ECO:0000256" key="2">
    <source>
        <dbReference type="ARBA" id="ARBA00022692"/>
    </source>
</evidence>
<dbReference type="InterPro" id="IPR046956">
    <property type="entry name" value="RLP23-like"/>
</dbReference>
<dbReference type="EMBL" id="OU503052">
    <property type="protein sequence ID" value="CAI9779434.1"/>
    <property type="molecule type" value="Genomic_DNA"/>
</dbReference>
<evidence type="ECO:0000313" key="8">
    <source>
        <dbReference type="EMBL" id="CAI9779434.1"/>
    </source>
</evidence>
<dbReference type="GO" id="GO:0016020">
    <property type="term" value="C:membrane"/>
    <property type="evidence" value="ECO:0007669"/>
    <property type="project" value="UniProtKB-SubCell"/>
</dbReference>
<keyword evidence="9" id="KW-1185">Reference proteome</keyword>
<dbReference type="InterPro" id="IPR001611">
    <property type="entry name" value="Leu-rich_rpt"/>
</dbReference>
<comment type="subcellular location">
    <subcellularLocation>
        <location evidence="1">Membrane</location>
        <topology evidence="1">Single-pass type I membrane protein</topology>
    </subcellularLocation>
</comment>
<dbReference type="InterPro" id="IPR032675">
    <property type="entry name" value="LRR_dom_sf"/>
</dbReference>
<dbReference type="PANTHER" id="PTHR48063:SF98">
    <property type="entry name" value="LRR RECEPTOR-LIKE SERINE_THREONINE-PROTEIN KINASE FLS2"/>
    <property type="match status" value="1"/>
</dbReference>
<evidence type="ECO:0000256" key="1">
    <source>
        <dbReference type="ARBA" id="ARBA00004479"/>
    </source>
</evidence>
<gene>
    <name evidence="8" type="ORF">FPE_LOCUS26864</name>
</gene>
<evidence type="ECO:0000313" key="9">
    <source>
        <dbReference type="Proteomes" id="UP000834106"/>
    </source>
</evidence>
<evidence type="ECO:0000256" key="6">
    <source>
        <dbReference type="ARBA" id="ARBA00023180"/>
    </source>
</evidence>
<keyword evidence="2 7" id="KW-0812">Transmembrane</keyword>
<dbReference type="Gene3D" id="3.80.10.10">
    <property type="entry name" value="Ribonuclease Inhibitor"/>
    <property type="match status" value="1"/>
</dbReference>
<keyword evidence="6" id="KW-0325">Glycoprotein</keyword>
<dbReference type="AlphaFoldDB" id="A0AAD2A1X0"/>
<reference evidence="8" key="1">
    <citation type="submission" date="2023-05" db="EMBL/GenBank/DDBJ databases">
        <authorList>
            <person name="Huff M."/>
        </authorList>
    </citation>
    <scope>NUCLEOTIDE SEQUENCE</scope>
</reference>
<keyword evidence="4 7" id="KW-1133">Transmembrane helix</keyword>
<evidence type="ECO:0000256" key="3">
    <source>
        <dbReference type="ARBA" id="ARBA00022729"/>
    </source>
</evidence>
<evidence type="ECO:0000256" key="4">
    <source>
        <dbReference type="ARBA" id="ARBA00022989"/>
    </source>
</evidence>
<sequence length="141" mass="15888">MGLRTLDVGGNKLTGNIPAWIGTHLTSLTDLSLRFNEFDGIMPSTICLLTNIHVLDLSRNNISGRILRCLNNFTALVQKNSSIENAGEGNSFEEDDGFITLDFYICIAFGFITGFWIVVTTLILEHSWRHSYFNWWNNVGN</sequence>
<dbReference type="Pfam" id="PF13855">
    <property type="entry name" value="LRR_8"/>
    <property type="match status" value="1"/>
</dbReference>
<proteinExistence type="predicted"/>
<dbReference type="SUPFAM" id="SSF52058">
    <property type="entry name" value="L domain-like"/>
    <property type="match status" value="1"/>
</dbReference>
<feature type="transmembrane region" description="Helical" evidence="7">
    <location>
        <begin position="101"/>
        <end position="124"/>
    </location>
</feature>
<evidence type="ECO:0000256" key="5">
    <source>
        <dbReference type="ARBA" id="ARBA00023136"/>
    </source>
</evidence>